<dbReference type="Proteomes" id="UP000254794">
    <property type="component" value="Unassembled WGS sequence"/>
</dbReference>
<gene>
    <name evidence="1" type="ORF">NCTC13316_00566</name>
</gene>
<evidence type="ECO:0008006" key="3">
    <source>
        <dbReference type="Google" id="ProtNLM"/>
    </source>
</evidence>
<evidence type="ECO:0000313" key="2">
    <source>
        <dbReference type="Proteomes" id="UP000254794"/>
    </source>
</evidence>
<name>A0A378JH23_9GAMM</name>
<evidence type="ECO:0000313" key="1">
    <source>
        <dbReference type="EMBL" id="STX50485.1"/>
    </source>
</evidence>
<sequence length="250" mass="28825">MLYELFKHKSMKMLNKHPFNQLHSRDQIITLFPHFLGISLAFPYIQAGSQLSLILDSIKSNHDIPSHVEMTSVVGNFLCWDETGGQYIIERFGKAGLQNILDTKKWFHSNLLRHDIETLTGKAVTPDFSEPTRSYLLSLIDGLSNRDAVIRCAYMVAFEMHAHTIIESLWAGIRRNFNHNSNELIYFKTHVGEDDPAEAYHIEMVHKMLELVVGKEEEDKFQHHAMTALYESLNWSASISKVSGWRNLEH</sequence>
<dbReference type="AlphaFoldDB" id="A0A378JH23"/>
<keyword evidence="2" id="KW-1185">Reference proteome</keyword>
<proteinExistence type="predicted"/>
<dbReference type="EMBL" id="UGOD01000001">
    <property type="protein sequence ID" value="STX50485.1"/>
    <property type="molecule type" value="Genomic_DNA"/>
</dbReference>
<protein>
    <recommendedName>
        <fullName evidence="3">Iron-containing redox enzyme family protein</fullName>
    </recommendedName>
</protein>
<dbReference type="Gene3D" id="1.20.910.10">
    <property type="entry name" value="Heme oxygenase-like"/>
    <property type="match status" value="1"/>
</dbReference>
<accession>A0A378JH23</accession>
<dbReference type="InterPro" id="IPR016084">
    <property type="entry name" value="Haem_Oase-like_multi-hlx"/>
</dbReference>
<reference evidence="1 2" key="1">
    <citation type="submission" date="2018-06" db="EMBL/GenBank/DDBJ databases">
        <authorList>
            <consortium name="Pathogen Informatics"/>
            <person name="Doyle S."/>
        </authorList>
    </citation>
    <scope>NUCLEOTIDE SEQUENCE [LARGE SCALE GENOMIC DNA]</scope>
    <source>
        <strain evidence="1 2">NCTC13316</strain>
    </source>
</reference>
<dbReference type="RefSeq" id="WP_131740669.1">
    <property type="nucleotide sequence ID" value="NZ_CAAAHP010000004.1"/>
</dbReference>
<organism evidence="1 2">
    <name type="scientific">Legionella busanensis</name>
    <dbReference type="NCBI Taxonomy" id="190655"/>
    <lineage>
        <taxon>Bacteria</taxon>
        <taxon>Pseudomonadati</taxon>
        <taxon>Pseudomonadota</taxon>
        <taxon>Gammaproteobacteria</taxon>
        <taxon>Legionellales</taxon>
        <taxon>Legionellaceae</taxon>
        <taxon>Legionella</taxon>
    </lineage>
</organism>
<dbReference type="OrthoDB" id="9805575at2"/>